<dbReference type="STRING" id="1330018.A0A167QH10"/>
<dbReference type="InterPro" id="IPR058913">
    <property type="entry name" value="Integrase_dom_put"/>
</dbReference>
<organism evidence="2 3">
    <name type="scientific">Calocera viscosa (strain TUFC12733)</name>
    <dbReference type="NCBI Taxonomy" id="1330018"/>
    <lineage>
        <taxon>Eukaryota</taxon>
        <taxon>Fungi</taxon>
        <taxon>Dikarya</taxon>
        <taxon>Basidiomycota</taxon>
        <taxon>Agaricomycotina</taxon>
        <taxon>Dacrymycetes</taxon>
        <taxon>Dacrymycetales</taxon>
        <taxon>Dacrymycetaceae</taxon>
        <taxon>Calocera</taxon>
    </lineage>
</organism>
<protein>
    <recommendedName>
        <fullName evidence="1">Integrase core domain-containing protein</fullName>
    </recommendedName>
</protein>
<keyword evidence="3" id="KW-1185">Reference proteome</keyword>
<dbReference type="PANTHER" id="PTHR46791">
    <property type="entry name" value="EXPRESSED PROTEIN"/>
    <property type="match status" value="1"/>
</dbReference>
<proteinExistence type="predicted"/>
<sequence>MVQHRGSGRGSYLWGRSVHNTRIERMWVDVTDSFGRKWSELFSVLEASHGLNPLNEDHIWLLHWLFIDDINDDAIAFQNEWNYHTMSLPGRNQTPSELFLAGCLENGARGIPLQSSDDEEFHRSPQRYGAEDMDLDTIPIVPADLLPNFGFLPTVGALDDQVPLRLNSVQCPPPGCPFSFQQMHILEVHIYPRFNNVDQESLVGRWCEAYIICSSF</sequence>
<name>A0A167QH10_CALVF</name>
<dbReference type="PANTHER" id="PTHR46791:SF5">
    <property type="entry name" value="CLR5 DOMAIN-CONTAINING PROTEIN-RELATED"/>
    <property type="match status" value="1"/>
</dbReference>
<feature type="domain" description="Integrase core" evidence="1">
    <location>
        <begin position="2"/>
        <end position="107"/>
    </location>
</feature>
<accession>A0A167QH10</accession>
<dbReference type="OrthoDB" id="3353107at2759"/>
<dbReference type="EMBL" id="KV417271">
    <property type="protein sequence ID" value="KZO99753.1"/>
    <property type="molecule type" value="Genomic_DNA"/>
</dbReference>
<evidence type="ECO:0000313" key="2">
    <source>
        <dbReference type="EMBL" id="KZO99753.1"/>
    </source>
</evidence>
<dbReference type="AlphaFoldDB" id="A0A167QH10"/>
<reference evidence="2 3" key="1">
    <citation type="journal article" date="2016" name="Mol. Biol. Evol.">
        <title>Comparative Genomics of Early-Diverging Mushroom-Forming Fungi Provides Insights into the Origins of Lignocellulose Decay Capabilities.</title>
        <authorList>
            <person name="Nagy L.G."/>
            <person name="Riley R."/>
            <person name="Tritt A."/>
            <person name="Adam C."/>
            <person name="Daum C."/>
            <person name="Floudas D."/>
            <person name="Sun H."/>
            <person name="Yadav J.S."/>
            <person name="Pangilinan J."/>
            <person name="Larsson K.H."/>
            <person name="Matsuura K."/>
            <person name="Barry K."/>
            <person name="Labutti K."/>
            <person name="Kuo R."/>
            <person name="Ohm R.A."/>
            <person name="Bhattacharya S.S."/>
            <person name="Shirouzu T."/>
            <person name="Yoshinaga Y."/>
            <person name="Martin F.M."/>
            <person name="Grigoriev I.V."/>
            <person name="Hibbett D.S."/>
        </authorList>
    </citation>
    <scope>NUCLEOTIDE SEQUENCE [LARGE SCALE GENOMIC DNA]</scope>
    <source>
        <strain evidence="2 3">TUFC12733</strain>
    </source>
</reference>
<dbReference type="Proteomes" id="UP000076738">
    <property type="component" value="Unassembled WGS sequence"/>
</dbReference>
<gene>
    <name evidence="2" type="ORF">CALVIDRAFT_477038</name>
</gene>
<dbReference type="Pfam" id="PF24764">
    <property type="entry name" value="rva_4"/>
    <property type="match status" value="1"/>
</dbReference>
<evidence type="ECO:0000259" key="1">
    <source>
        <dbReference type="Pfam" id="PF24764"/>
    </source>
</evidence>
<evidence type="ECO:0000313" key="3">
    <source>
        <dbReference type="Proteomes" id="UP000076738"/>
    </source>
</evidence>